<evidence type="ECO:0000256" key="4">
    <source>
        <dbReference type="ARBA" id="ARBA00004637"/>
    </source>
</evidence>
<evidence type="ECO:0000256" key="16">
    <source>
        <dbReference type="ARBA" id="ARBA00035852"/>
    </source>
</evidence>
<comment type="catalytic activity">
    <reaction evidence="24">
        <text>decanoyl-CoA + H2O = decanoate + CoA + H(+)</text>
        <dbReference type="Rhea" id="RHEA:40059"/>
        <dbReference type="ChEBI" id="CHEBI:15377"/>
        <dbReference type="ChEBI" id="CHEBI:15378"/>
        <dbReference type="ChEBI" id="CHEBI:27689"/>
        <dbReference type="ChEBI" id="CHEBI:57287"/>
        <dbReference type="ChEBI" id="CHEBI:61430"/>
    </reaction>
    <physiologicalReaction direction="left-to-right" evidence="24">
        <dbReference type="Rhea" id="RHEA:40060"/>
    </physiologicalReaction>
</comment>
<evidence type="ECO:0000256" key="15">
    <source>
        <dbReference type="ARBA" id="ARBA00023273"/>
    </source>
</evidence>
<evidence type="ECO:0000256" key="8">
    <source>
        <dbReference type="ARBA" id="ARBA00022792"/>
    </source>
</evidence>
<dbReference type="InterPro" id="IPR006683">
    <property type="entry name" value="Thioestr_dom"/>
</dbReference>
<dbReference type="GO" id="GO:0006915">
    <property type="term" value="P:apoptotic process"/>
    <property type="evidence" value="ECO:0007669"/>
    <property type="project" value="UniProtKB-KW"/>
</dbReference>
<keyword evidence="9" id="KW-0378">Hydrolase</keyword>
<comment type="catalytic activity">
    <reaction evidence="23">
        <text>hexadecanoyl-CoA + H2O = hexadecanoate + CoA + H(+)</text>
        <dbReference type="Rhea" id="RHEA:16645"/>
        <dbReference type="ChEBI" id="CHEBI:7896"/>
        <dbReference type="ChEBI" id="CHEBI:15377"/>
        <dbReference type="ChEBI" id="CHEBI:15378"/>
        <dbReference type="ChEBI" id="CHEBI:57287"/>
        <dbReference type="ChEBI" id="CHEBI:57379"/>
        <dbReference type="EC" id="3.1.2.2"/>
    </reaction>
    <physiologicalReaction direction="left-to-right" evidence="23">
        <dbReference type="Rhea" id="RHEA:16646"/>
    </physiologicalReaction>
</comment>
<dbReference type="InterPro" id="IPR029069">
    <property type="entry name" value="HotDog_dom_sf"/>
</dbReference>
<keyword evidence="14" id="KW-0472">Membrane</keyword>
<evidence type="ECO:0000256" key="3">
    <source>
        <dbReference type="ARBA" id="ARBA00004632"/>
    </source>
</evidence>
<evidence type="ECO:0000256" key="18">
    <source>
        <dbReference type="ARBA" id="ARBA00038456"/>
    </source>
</evidence>
<evidence type="ECO:0000256" key="12">
    <source>
        <dbReference type="ARBA" id="ARBA00023098"/>
    </source>
</evidence>
<evidence type="ECO:0000256" key="6">
    <source>
        <dbReference type="ARBA" id="ARBA00022490"/>
    </source>
</evidence>
<dbReference type="Proteomes" id="UP000186698">
    <property type="component" value="Chromosome 8L"/>
</dbReference>
<keyword evidence="28" id="KW-1185">Reference proteome</keyword>
<protein>
    <recommendedName>
        <fullName evidence="20">Acyl-coenzyme A thioesterase THEM4</fullName>
        <ecNumber evidence="19">3.1.2.2</ecNumber>
    </recommendedName>
    <alternativeName>
        <fullName evidence="21">Thioesterase superfamily member 4</fullName>
    </alternativeName>
</protein>
<comment type="catalytic activity">
    <reaction evidence="26">
        <text>tetradecanoyl-CoA + H2O = tetradecanoate + CoA + H(+)</text>
        <dbReference type="Rhea" id="RHEA:40119"/>
        <dbReference type="ChEBI" id="CHEBI:15377"/>
        <dbReference type="ChEBI" id="CHEBI:15378"/>
        <dbReference type="ChEBI" id="CHEBI:30807"/>
        <dbReference type="ChEBI" id="CHEBI:57287"/>
        <dbReference type="ChEBI" id="CHEBI:57385"/>
    </reaction>
    <physiologicalReaction direction="left-to-right" evidence="26">
        <dbReference type="Rhea" id="RHEA:40120"/>
    </physiologicalReaction>
</comment>
<evidence type="ECO:0000256" key="10">
    <source>
        <dbReference type="ARBA" id="ARBA00022832"/>
    </source>
</evidence>
<comment type="catalytic activity">
    <reaction evidence="22">
        <text>octanoyl-CoA + H2O = octanoate + CoA + H(+)</text>
        <dbReference type="Rhea" id="RHEA:30143"/>
        <dbReference type="ChEBI" id="CHEBI:15377"/>
        <dbReference type="ChEBI" id="CHEBI:15378"/>
        <dbReference type="ChEBI" id="CHEBI:25646"/>
        <dbReference type="ChEBI" id="CHEBI:57287"/>
        <dbReference type="ChEBI" id="CHEBI:57386"/>
    </reaction>
    <physiologicalReaction direction="left-to-right" evidence="22">
        <dbReference type="Rhea" id="RHEA:30144"/>
    </physiologicalReaction>
</comment>
<keyword evidence="5" id="KW-1003">Cell membrane</keyword>
<comment type="similarity">
    <text evidence="18">Belongs to the THEM4/THEM5 thioesterase family.</text>
</comment>
<evidence type="ECO:0000256" key="7">
    <source>
        <dbReference type="ARBA" id="ARBA00022703"/>
    </source>
</evidence>
<keyword evidence="10" id="KW-0276">Fatty acid metabolism</keyword>
<feature type="domain" description="Thioesterase" evidence="27">
    <location>
        <begin position="158"/>
        <end position="228"/>
    </location>
</feature>
<keyword evidence="7" id="KW-0053">Apoptosis</keyword>
<evidence type="ECO:0000256" key="21">
    <source>
        <dbReference type="ARBA" id="ARBA00043210"/>
    </source>
</evidence>
<evidence type="ECO:0000256" key="25">
    <source>
        <dbReference type="ARBA" id="ARBA00048074"/>
    </source>
</evidence>
<dbReference type="PANTHER" id="PTHR12418:SF19">
    <property type="entry name" value="ACYL-COENZYME A THIOESTERASE THEM4"/>
    <property type="match status" value="1"/>
</dbReference>
<keyword evidence="8" id="KW-0999">Mitochondrion inner membrane</keyword>
<dbReference type="Gene3D" id="3.10.129.10">
    <property type="entry name" value="Hotdog Thioesterase"/>
    <property type="match status" value="1"/>
</dbReference>
<dbReference type="AlphaFoldDB" id="A0A8J1LKU8"/>
<dbReference type="RefSeq" id="XP_041429739.1">
    <property type="nucleotide sequence ID" value="XM_041573805.1"/>
</dbReference>
<evidence type="ECO:0000256" key="19">
    <source>
        <dbReference type="ARBA" id="ARBA00038848"/>
    </source>
</evidence>
<dbReference type="InterPro" id="IPR052365">
    <property type="entry name" value="THEM4/THEM5_acyl-CoA_thioest"/>
</dbReference>
<dbReference type="PANTHER" id="PTHR12418">
    <property type="entry name" value="ACYL-COENZYME A THIOESTERASE THEM4"/>
    <property type="match status" value="1"/>
</dbReference>
<dbReference type="GO" id="GO:0032587">
    <property type="term" value="C:ruffle membrane"/>
    <property type="evidence" value="ECO:0007669"/>
    <property type="project" value="UniProtKB-SubCell"/>
</dbReference>
<keyword evidence="11" id="KW-0809">Transit peptide</keyword>
<comment type="subcellular location">
    <subcellularLocation>
        <location evidence="3">Cell projection</location>
        <location evidence="3">Ruffle membrane</location>
    </subcellularLocation>
    <subcellularLocation>
        <location evidence="1">Cytoplasm</location>
    </subcellularLocation>
    <subcellularLocation>
        <location evidence="4">Mitochondrion inner membrane</location>
        <topology evidence="4">Peripheral membrane protein</topology>
    </subcellularLocation>
    <subcellularLocation>
        <location evidence="2">Mitochondrion intermembrane space</location>
    </subcellularLocation>
</comment>
<keyword evidence="6" id="KW-0963">Cytoplasm</keyword>
<organism evidence="28 29">
    <name type="scientific">Xenopus laevis</name>
    <name type="common">African clawed frog</name>
    <dbReference type="NCBI Taxonomy" id="8355"/>
    <lineage>
        <taxon>Eukaryota</taxon>
        <taxon>Metazoa</taxon>
        <taxon>Chordata</taxon>
        <taxon>Craniata</taxon>
        <taxon>Vertebrata</taxon>
        <taxon>Euteleostomi</taxon>
        <taxon>Amphibia</taxon>
        <taxon>Batrachia</taxon>
        <taxon>Anura</taxon>
        <taxon>Pipoidea</taxon>
        <taxon>Pipidae</taxon>
        <taxon>Xenopodinae</taxon>
        <taxon>Xenopus</taxon>
        <taxon>Xenopus</taxon>
    </lineage>
</organism>
<evidence type="ECO:0000256" key="5">
    <source>
        <dbReference type="ARBA" id="ARBA00022475"/>
    </source>
</evidence>
<proteinExistence type="inferred from homology"/>
<evidence type="ECO:0000256" key="13">
    <source>
        <dbReference type="ARBA" id="ARBA00023128"/>
    </source>
</evidence>
<dbReference type="OrthoDB" id="506431at2759"/>
<name>A0A8J1LKU8_XENLA</name>
<comment type="catalytic activity">
    <reaction evidence="25">
        <text>dodecanoyl-CoA + H2O = dodecanoate + CoA + H(+)</text>
        <dbReference type="Rhea" id="RHEA:30135"/>
        <dbReference type="ChEBI" id="CHEBI:15377"/>
        <dbReference type="ChEBI" id="CHEBI:15378"/>
        <dbReference type="ChEBI" id="CHEBI:18262"/>
        <dbReference type="ChEBI" id="CHEBI:57287"/>
        <dbReference type="ChEBI" id="CHEBI:57375"/>
    </reaction>
    <physiologicalReaction direction="left-to-right" evidence="25">
        <dbReference type="Rhea" id="RHEA:30136"/>
    </physiologicalReaction>
</comment>
<accession>A0A8J1LKU8</accession>
<dbReference type="Pfam" id="PF03061">
    <property type="entry name" value="4HBT"/>
    <property type="match status" value="1"/>
</dbReference>
<sequence length="244" mass="27452">MGKRTAQEQQVQRIRALYLGATMLRSCARLIYKGIALPRQQQNLHSLPCSYTAPKFYSQEAPRDYGVPNTTWSKNLLDLYNKYMEGSKSGTWKRIPSYNATVHYIKGVPPVRNREKRLFTRNLDQDGVGFEYCMFYNKAERRMVCLFQPGPYLEGPPGFTHGGCIATMIDSTTGAGAVYLCGGVMTANLTVDYKNPIPLGCVVIIDSKVEKIEGRKVFTSCQIRSHDDSMLHTEATALFIKLCP</sequence>
<keyword evidence="13" id="KW-0496">Mitochondrion</keyword>
<dbReference type="GO" id="GO:0005743">
    <property type="term" value="C:mitochondrial inner membrane"/>
    <property type="evidence" value="ECO:0007669"/>
    <property type="project" value="UniProtKB-SubCell"/>
</dbReference>
<dbReference type="GO" id="GO:0005758">
    <property type="term" value="C:mitochondrial intermembrane space"/>
    <property type="evidence" value="ECO:0007669"/>
    <property type="project" value="UniProtKB-SubCell"/>
</dbReference>
<dbReference type="SUPFAM" id="SSF54637">
    <property type="entry name" value="Thioesterase/thiol ester dehydrase-isomerase"/>
    <property type="match status" value="1"/>
</dbReference>
<dbReference type="EC" id="3.1.2.2" evidence="19"/>
<evidence type="ECO:0000313" key="29">
    <source>
        <dbReference type="RefSeq" id="XP_041429739.1"/>
    </source>
</evidence>
<dbReference type="GO" id="GO:0016787">
    <property type="term" value="F:hydrolase activity"/>
    <property type="evidence" value="ECO:0007669"/>
    <property type="project" value="UniProtKB-KW"/>
</dbReference>
<evidence type="ECO:0000256" key="1">
    <source>
        <dbReference type="ARBA" id="ARBA00004496"/>
    </source>
</evidence>
<evidence type="ECO:0000256" key="9">
    <source>
        <dbReference type="ARBA" id="ARBA00022801"/>
    </source>
</evidence>
<dbReference type="CTD" id="443715"/>
<evidence type="ECO:0000256" key="2">
    <source>
        <dbReference type="ARBA" id="ARBA00004569"/>
    </source>
</evidence>
<keyword evidence="12" id="KW-0443">Lipid metabolism</keyword>
<comment type="catalytic activity">
    <reaction evidence="16">
        <text>(5Z,8Z,11Z,14Z)-eicosatetraenoyl-CoA + H2O = (5Z,8Z,11Z,14Z)-eicosatetraenoate + CoA + H(+)</text>
        <dbReference type="Rhea" id="RHEA:40151"/>
        <dbReference type="ChEBI" id="CHEBI:15377"/>
        <dbReference type="ChEBI" id="CHEBI:15378"/>
        <dbReference type="ChEBI" id="CHEBI:32395"/>
        <dbReference type="ChEBI" id="CHEBI:57287"/>
        <dbReference type="ChEBI" id="CHEBI:57368"/>
    </reaction>
    <physiologicalReaction direction="left-to-right" evidence="16">
        <dbReference type="Rhea" id="RHEA:40152"/>
    </physiologicalReaction>
</comment>
<evidence type="ECO:0000256" key="14">
    <source>
        <dbReference type="ARBA" id="ARBA00023136"/>
    </source>
</evidence>
<dbReference type="CDD" id="cd03443">
    <property type="entry name" value="PaaI_thioesterase"/>
    <property type="match status" value="1"/>
</dbReference>
<evidence type="ECO:0000256" key="11">
    <source>
        <dbReference type="ARBA" id="ARBA00022946"/>
    </source>
</evidence>
<reference evidence="29" key="1">
    <citation type="submission" date="2025-08" db="UniProtKB">
        <authorList>
            <consortium name="RefSeq"/>
        </authorList>
    </citation>
    <scope>IDENTIFICATION</scope>
    <source>
        <strain evidence="29">J_2021</strain>
        <tissue evidence="29">Erythrocytes</tissue>
    </source>
</reference>
<evidence type="ECO:0000313" key="28">
    <source>
        <dbReference type="Proteomes" id="UP000186698"/>
    </source>
</evidence>
<evidence type="ECO:0000256" key="26">
    <source>
        <dbReference type="ARBA" id="ARBA00048180"/>
    </source>
</evidence>
<evidence type="ECO:0000256" key="23">
    <source>
        <dbReference type="ARBA" id="ARBA00047734"/>
    </source>
</evidence>
<evidence type="ECO:0000256" key="17">
    <source>
        <dbReference type="ARBA" id="ARBA00037002"/>
    </source>
</evidence>
<keyword evidence="15" id="KW-0966">Cell projection</keyword>
<dbReference type="GeneID" id="443715"/>
<comment type="catalytic activity">
    <reaction evidence="17">
        <text>(9Z)-octadecenoyl-CoA + H2O = (9Z)-octadecenoate + CoA + H(+)</text>
        <dbReference type="Rhea" id="RHEA:40139"/>
        <dbReference type="ChEBI" id="CHEBI:15377"/>
        <dbReference type="ChEBI" id="CHEBI:15378"/>
        <dbReference type="ChEBI" id="CHEBI:30823"/>
        <dbReference type="ChEBI" id="CHEBI:57287"/>
        <dbReference type="ChEBI" id="CHEBI:57387"/>
    </reaction>
    <physiologicalReaction direction="left-to-right" evidence="17">
        <dbReference type="Rhea" id="RHEA:40140"/>
    </physiologicalReaction>
</comment>
<evidence type="ECO:0000259" key="27">
    <source>
        <dbReference type="Pfam" id="PF03061"/>
    </source>
</evidence>
<gene>
    <name evidence="29" type="primary">them4.L</name>
</gene>
<dbReference type="GO" id="GO:0006631">
    <property type="term" value="P:fatty acid metabolic process"/>
    <property type="evidence" value="ECO:0007669"/>
    <property type="project" value="UniProtKB-KW"/>
</dbReference>
<evidence type="ECO:0000256" key="20">
    <source>
        <dbReference type="ARBA" id="ARBA00040123"/>
    </source>
</evidence>
<evidence type="ECO:0000256" key="24">
    <source>
        <dbReference type="ARBA" id="ARBA00047969"/>
    </source>
</evidence>
<evidence type="ECO:0000256" key="22">
    <source>
        <dbReference type="ARBA" id="ARBA00047588"/>
    </source>
</evidence>